<dbReference type="InterPro" id="IPR033248">
    <property type="entry name" value="Transketolase_C"/>
</dbReference>
<dbReference type="Pfam" id="PF13292">
    <property type="entry name" value="DXP_synthase_N"/>
    <property type="match status" value="1"/>
</dbReference>
<dbReference type="GO" id="GO:0005829">
    <property type="term" value="C:cytosol"/>
    <property type="evidence" value="ECO:0007669"/>
    <property type="project" value="TreeGrafter"/>
</dbReference>
<dbReference type="GO" id="GO:0009228">
    <property type="term" value="P:thiamine biosynthetic process"/>
    <property type="evidence" value="ECO:0007669"/>
    <property type="project" value="UniProtKB-UniRule"/>
</dbReference>
<evidence type="ECO:0000256" key="7">
    <source>
        <dbReference type="ARBA" id="ARBA00022977"/>
    </source>
</evidence>
<dbReference type="PANTHER" id="PTHR43322:SF5">
    <property type="entry name" value="1-DEOXY-D-XYLULOSE-5-PHOSPHATE SYNTHASE, CHLOROPLASTIC"/>
    <property type="match status" value="1"/>
</dbReference>
<evidence type="ECO:0000313" key="12">
    <source>
        <dbReference type="EMBL" id="HFX12795.1"/>
    </source>
</evidence>
<evidence type="ECO:0000259" key="11">
    <source>
        <dbReference type="SMART" id="SM00861"/>
    </source>
</evidence>
<evidence type="ECO:0000256" key="4">
    <source>
        <dbReference type="ARBA" id="ARBA00022679"/>
    </source>
</evidence>
<accession>A0A7C3MIV8</accession>
<comment type="cofactor">
    <cofactor evidence="10">
        <name>thiamine diphosphate</name>
        <dbReference type="ChEBI" id="CHEBI:58937"/>
    </cofactor>
    <text evidence="10">Binds 1 thiamine pyrophosphate per subunit.</text>
</comment>
<feature type="binding site" evidence="10">
    <location>
        <begin position="145"/>
        <end position="146"/>
    </location>
    <ligand>
        <name>thiamine diphosphate</name>
        <dbReference type="ChEBI" id="CHEBI:58937"/>
    </ligand>
</feature>
<dbReference type="HAMAP" id="MF_00315">
    <property type="entry name" value="DXP_synth"/>
    <property type="match status" value="1"/>
</dbReference>
<name>A0A7C3MIV8_DICTH</name>
<evidence type="ECO:0000256" key="6">
    <source>
        <dbReference type="ARBA" id="ARBA00022842"/>
    </source>
</evidence>
<evidence type="ECO:0000256" key="5">
    <source>
        <dbReference type="ARBA" id="ARBA00022723"/>
    </source>
</evidence>
<keyword evidence="4 10" id="KW-0808">Transferase</keyword>
<dbReference type="GO" id="GO:0016114">
    <property type="term" value="P:terpenoid biosynthetic process"/>
    <property type="evidence" value="ECO:0007669"/>
    <property type="project" value="UniProtKB-UniRule"/>
</dbReference>
<feature type="binding site" evidence="10">
    <location>
        <position position="72"/>
    </location>
    <ligand>
        <name>thiamine diphosphate</name>
        <dbReference type="ChEBI" id="CHEBI:58937"/>
    </ligand>
</feature>
<organism evidence="12">
    <name type="scientific">Dictyoglomus thermophilum</name>
    <dbReference type="NCBI Taxonomy" id="14"/>
    <lineage>
        <taxon>Bacteria</taxon>
        <taxon>Pseudomonadati</taxon>
        <taxon>Dictyoglomota</taxon>
        <taxon>Dictyoglomia</taxon>
        <taxon>Dictyoglomales</taxon>
        <taxon>Dictyoglomaceae</taxon>
        <taxon>Dictyoglomus</taxon>
    </lineage>
</organism>
<dbReference type="GO" id="GO:0008661">
    <property type="term" value="F:1-deoxy-D-xylulose-5-phosphate synthase activity"/>
    <property type="evidence" value="ECO:0007669"/>
    <property type="project" value="UniProtKB-UniRule"/>
</dbReference>
<comment type="cofactor">
    <cofactor evidence="10">
        <name>Mg(2+)</name>
        <dbReference type="ChEBI" id="CHEBI:18420"/>
    </cofactor>
    <text evidence="10">Binds 1 Mg(2+) ion per subunit.</text>
</comment>
<dbReference type="PANTHER" id="PTHR43322">
    <property type="entry name" value="1-D-DEOXYXYLULOSE 5-PHOSPHATE SYNTHASE-RELATED"/>
    <property type="match status" value="1"/>
</dbReference>
<keyword evidence="9 10" id="KW-0414">Isoprene biosynthesis</keyword>
<dbReference type="InterPro" id="IPR005477">
    <property type="entry name" value="Dxylulose-5-P_synthase"/>
</dbReference>
<feature type="domain" description="Transketolase-like pyrimidine-binding" evidence="11">
    <location>
        <begin position="308"/>
        <end position="472"/>
    </location>
</feature>
<feature type="binding site" evidence="10">
    <location>
        <position position="144"/>
    </location>
    <ligand>
        <name>Mg(2+)</name>
        <dbReference type="ChEBI" id="CHEBI:18420"/>
    </ligand>
</feature>
<dbReference type="NCBIfam" id="TIGR00204">
    <property type="entry name" value="dxs"/>
    <property type="match status" value="1"/>
</dbReference>
<dbReference type="SUPFAM" id="SSF52922">
    <property type="entry name" value="TK C-terminal domain-like"/>
    <property type="match status" value="1"/>
</dbReference>
<dbReference type="AlphaFoldDB" id="A0A7C3MIV8"/>
<feature type="binding site" evidence="10">
    <location>
        <position position="173"/>
    </location>
    <ligand>
        <name>thiamine diphosphate</name>
        <dbReference type="ChEBI" id="CHEBI:58937"/>
    </ligand>
</feature>
<dbReference type="InterPro" id="IPR009014">
    <property type="entry name" value="Transketo_C/PFOR_II"/>
</dbReference>
<dbReference type="SMART" id="SM00861">
    <property type="entry name" value="Transket_pyr"/>
    <property type="match status" value="1"/>
</dbReference>
<evidence type="ECO:0000256" key="8">
    <source>
        <dbReference type="ARBA" id="ARBA00023052"/>
    </source>
</evidence>
<protein>
    <recommendedName>
        <fullName evidence="10">1-deoxy-D-xylulose-5-phosphate synthase</fullName>
        <ecNumber evidence="10">2.2.1.7</ecNumber>
    </recommendedName>
    <alternativeName>
        <fullName evidence="10">1-deoxyxylulose-5-phosphate synthase</fullName>
        <shortName evidence="10">DXP synthase</shortName>
        <shortName evidence="10">DXPS</shortName>
    </alternativeName>
</protein>
<dbReference type="SUPFAM" id="SSF52518">
    <property type="entry name" value="Thiamin diphosphate-binding fold (THDP-binding)"/>
    <property type="match status" value="2"/>
</dbReference>
<dbReference type="GO" id="GO:0030976">
    <property type="term" value="F:thiamine pyrophosphate binding"/>
    <property type="evidence" value="ECO:0007669"/>
    <property type="project" value="UniProtKB-UniRule"/>
</dbReference>
<feature type="binding site" evidence="10">
    <location>
        <position position="284"/>
    </location>
    <ligand>
        <name>thiamine diphosphate</name>
        <dbReference type="ChEBI" id="CHEBI:58937"/>
    </ligand>
</feature>
<keyword evidence="8 10" id="KW-0786">Thiamine pyrophosphate</keyword>
<comment type="caution">
    <text evidence="12">The sequence shown here is derived from an EMBL/GenBank/DDBJ whole genome shotgun (WGS) entry which is preliminary data.</text>
</comment>
<dbReference type="GO" id="GO:0019288">
    <property type="term" value="P:isopentenyl diphosphate biosynthetic process, methylerythritol 4-phosphate pathway"/>
    <property type="evidence" value="ECO:0007669"/>
    <property type="project" value="TreeGrafter"/>
</dbReference>
<dbReference type="InterPro" id="IPR029061">
    <property type="entry name" value="THDP-binding"/>
</dbReference>
<dbReference type="UniPathway" id="UPA00064">
    <property type="reaction ID" value="UER00091"/>
</dbReference>
<feature type="binding site" evidence="10">
    <location>
        <position position="173"/>
    </location>
    <ligand>
        <name>Mg(2+)</name>
        <dbReference type="ChEBI" id="CHEBI:18420"/>
    </ligand>
</feature>
<comment type="similarity">
    <text evidence="2 10">Belongs to the transketolase family. DXPS subfamily.</text>
</comment>
<comment type="catalytic activity">
    <reaction evidence="10">
        <text>D-glyceraldehyde 3-phosphate + pyruvate + H(+) = 1-deoxy-D-xylulose 5-phosphate + CO2</text>
        <dbReference type="Rhea" id="RHEA:12605"/>
        <dbReference type="ChEBI" id="CHEBI:15361"/>
        <dbReference type="ChEBI" id="CHEBI:15378"/>
        <dbReference type="ChEBI" id="CHEBI:16526"/>
        <dbReference type="ChEBI" id="CHEBI:57792"/>
        <dbReference type="ChEBI" id="CHEBI:59776"/>
        <dbReference type="EC" id="2.2.1.7"/>
    </reaction>
</comment>
<keyword evidence="7 10" id="KW-0784">Thiamine biosynthesis</keyword>
<sequence length="620" mass="69183">MLLERINSPNDLKSLSVEELRNLAEEIRRVIINTVENNGGHLASNLGTVELTLALHYVFDTPKDKIIWDVGHQAYTHKLVTGRAKDFHTLRQYGGISGYIAPWESEYDHFAVGHAGTSLSAALGFAKARDIKGKKYKVVAVIGDGALTSGMAWEALNQIGFLNTDLIVILNDNEHSISPNVGALAVYLAKLRKHPLYRFFKQTTQNFLKNLPLGKTLLSLDLKLERSLKSLLLENPIFEDLGFKYFGPFDGHDIPLLISVFKGIKDNLSCPVLIHVTTKKGIGHKDAEAVPSKFHSVGSRKEREKKVPTYTEIFGKTLVELGEKYEKIVAITAAMPDGTGLSYFAERFPERFFDVGIAEQHAVTFAAGLAMNGLKPVVAIYSTFLQRSFDQIIHDVCLQKLPVVFVLDRAGLVSDDGPTHQGIFDLSYLRLIPNIVVSSPKDESELRDLLYTAVNYPGPFAIRYPKGKGYGVKLPSNPSKIEIGKAEILEEGEDVLFLAIGSMVYTALEAHNILKEKGIYAKVVNLRFLKPLDIPLLEELFPKFKYIFTLEENIVTGGLFGAISEFVSKFHFNVNVYPIALPEKFIEHGNVEILKEIYGLKEYHVVKEVIRVLDKTRVEG</sequence>
<dbReference type="Gene3D" id="3.40.50.970">
    <property type="match status" value="2"/>
</dbReference>
<dbReference type="NCBIfam" id="NF003933">
    <property type="entry name" value="PRK05444.2-2"/>
    <property type="match status" value="1"/>
</dbReference>
<evidence type="ECO:0000256" key="3">
    <source>
        <dbReference type="ARBA" id="ARBA00011738"/>
    </source>
</evidence>
<evidence type="ECO:0000256" key="9">
    <source>
        <dbReference type="ARBA" id="ARBA00023229"/>
    </source>
</evidence>
<dbReference type="InterPro" id="IPR005475">
    <property type="entry name" value="Transketolase-like_Pyr-bd"/>
</dbReference>
<dbReference type="Pfam" id="PF02780">
    <property type="entry name" value="Transketolase_C"/>
    <property type="match status" value="1"/>
</dbReference>
<dbReference type="Pfam" id="PF02779">
    <property type="entry name" value="Transket_pyr"/>
    <property type="match status" value="1"/>
</dbReference>
<reference evidence="12" key="1">
    <citation type="journal article" date="2020" name="mSystems">
        <title>Genome- and Community-Level Interaction Insights into Carbon Utilization and Element Cycling Functions of Hydrothermarchaeota in Hydrothermal Sediment.</title>
        <authorList>
            <person name="Zhou Z."/>
            <person name="Liu Y."/>
            <person name="Xu W."/>
            <person name="Pan J."/>
            <person name="Luo Z.H."/>
            <person name="Li M."/>
        </authorList>
    </citation>
    <scope>NUCLEOTIDE SEQUENCE [LARGE SCALE GENOMIC DNA]</scope>
    <source>
        <strain evidence="12">SpSt-81</strain>
    </source>
</reference>
<comment type="subunit">
    <text evidence="3 10">Homodimer.</text>
</comment>
<dbReference type="PROSITE" id="PS00801">
    <property type="entry name" value="TRANSKETOLASE_1"/>
    <property type="match status" value="1"/>
</dbReference>
<dbReference type="Gene3D" id="3.40.50.920">
    <property type="match status" value="1"/>
</dbReference>
<dbReference type="CDD" id="cd02007">
    <property type="entry name" value="TPP_DXS"/>
    <property type="match status" value="1"/>
</dbReference>
<gene>
    <name evidence="10 12" type="primary">dxs</name>
    <name evidence="12" type="ORF">ENW00_01330</name>
</gene>
<dbReference type="EMBL" id="DTIN01000009">
    <property type="protein sequence ID" value="HFX12795.1"/>
    <property type="molecule type" value="Genomic_DNA"/>
</dbReference>
<dbReference type="InterPro" id="IPR049557">
    <property type="entry name" value="Transketolase_CS"/>
</dbReference>
<evidence type="ECO:0000256" key="2">
    <source>
        <dbReference type="ARBA" id="ARBA00011081"/>
    </source>
</evidence>
<dbReference type="GO" id="GO:0000287">
    <property type="term" value="F:magnesium ion binding"/>
    <property type="evidence" value="ECO:0007669"/>
    <property type="project" value="UniProtKB-UniRule"/>
</dbReference>
<keyword evidence="5 10" id="KW-0479">Metal-binding</keyword>
<feature type="binding site" evidence="10">
    <location>
        <position position="359"/>
    </location>
    <ligand>
        <name>thiamine diphosphate</name>
        <dbReference type="ChEBI" id="CHEBI:58937"/>
    </ligand>
</feature>
<evidence type="ECO:0000256" key="1">
    <source>
        <dbReference type="ARBA" id="ARBA00004980"/>
    </source>
</evidence>
<dbReference type="EC" id="2.2.1.7" evidence="10"/>
<comment type="function">
    <text evidence="10">Catalyzes the acyloin condensation reaction between C atoms 2 and 3 of pyruvate and glyceraldehyde 3-phosphate to yield 1-deoxy-D-xylulose-5-phosphate (DXP).</text>
</comment>
<dbReference type="FunFam" id="3.40.50.970:FF:000005">
    <property type="entry name" value="1-deoxy-D-xylulose-5-phosphate synthase"/>
    <property type="match status" value="1"/>
</dbReference>
<proteinExistence type="inferred from homology"/>
<keyword evidence="6 10" id="KW-0460">Magnesium</keyword>
<dbReference type="CDD" id="cd07033">
    <property type="entry name" value="TPP_PYR_DXS_TK_like"/>
    <property type="match status" value="1"/>
</dbReference>
<comment type="pathway">
    <text evidence="1 10">Metabolic intermediate biosynthesis; 1-deoxy-D-xylulose 5-phosphate biosynthesis; 1-deoxy-D-xylulose 5-phosphate from D-glyceraldehyde 3-phosphate and pyruvate: step 1/1.</text>
</comment>
<evidence type="ECO:0000256" key="10">
    <source>
        <dbReference type="HAMAP-Rule" id="MF_00315"/>
    </source>
</evidence>
<feature type="binding site" evidence="10">
    <location>
        <begin position="113"/>
        <end position="115"/>
    </location>
    <ligand>
        <name>thiamine diphosphate</name>
        <dbReference type="ChEBI" id="CHEBI:58937"/>
    </ligand>
</feature>